<evidence type="ECO:0000313" key="2">
    <source>
        <dbReference type="EMBL" id="KAF4965883.1"/>
    </source>
</evidence>
<dbReference type="OrthoDB" id="5101182at2759"/>
<reference evidence="2" key="1">
    <citation type="journal article" date="2020" name="BMC Genomics">
        <title>Correction to: Identification and distribution of gene clusters required for synthesis of sphingolipid metabolism inhibitors in diverse species of the filamentous fungus Fusarium.</title>
        <authorList>
            <person name="Kim H.S."/>
            <person name="Lohmar J.M."/>
            <person name="Busman M."/>
            <person name="Brown D.W."/>
            <person name="Naumann T.A."/>
            <person name="Divon H.H."/>
            <person name="Lysoe E."/>
            <person name="Uhlig S."/>
            <person name="Proctor R.H."/>
        </authorList>
    </citation>
    <scope>NUCLEOTIDE SEQUENCE</scope>
    <source>
        <strain evidence="2">NRRL 20472</strain>
    </source>
</reference>
<feature type="region of interest" description="Disordered" evidence="1">
    <location>
        <begin position="258"/>
        <end position="294"/>
    </location>
</feature>
<feature type="region of interest" description="Disordered" evidence="1">
    <location>
        <begin position="104"/>
        <end position="124"/>
    </location>
</feature>
<name>A0A8H4X8G5_9HYPO</name>
<proteinExistence type="predicted"/>
<keyword evidence="3" id="KW-1185">Reference proteome</keyword>
<comment type="caution">
    <text evidence="2">The sequence shown here is derived from an EMBL/GenBank/DDBJ whole genome shotgun (WGS) entry which is preliminary data.</text>
</comment>
<protein>
    <submittedName>
        <fullName evidence="2">Uncharacterized protein</fullName>
    </submittedName>
</protein>
<dbReference type="Proteomes" id="UP000622797">
    <property type="component" value="Unassembled WGS sequence"/>
</dbReference>
<reference evidence="2" key="2">
    <citation type="submission" date="2020-05" db="EMBL/GenBank/DDBJ databases">
        <authorList>
            <person name="Kim H.-S."/>
            <person name="Proctor R.H."/>
            <person name="Brown D.W."/>
        </authorList>
    </citation>
    <scope>NUCLEOTIDE SEQUENCE</scope>
    <source>
        <strain evidence="2">NRRL 20472</strain>
    </source>
</reference>
<dbReference type="EMBL" id="JABEXW010000321">
    <property type="protein sequence ID" value="KAF4965883.1"/>
    <property type="molecule type" value="Genomic_DNA"/>
</dbReference>
<evidence type="ECO:0000256" key="1">
    <source>
        <dbReference type="SAM" id="MobiDB-lite"/>
    </source>
</evidence>
<gene>
    <name evidence="2" type="ORF">FSARC_6353</name>
</gene>
<feature type="compositionally biased region" description="Basic and acidic residues" evidence="1">
    <location>
        <begin position="281"/>
        <end position="294"/>
    </location>
</feature>
<accession>A0A8H4X8G5</accession>
<sequence>MTTQEIRNDSHISTTRAAAITIMQASDLTKEEKGALHDLLQVWMEMRPGGRANDHGISSRLRKDFYDIVFHLWDSSTEFNPLPTLSDQKLPEIAVSVGTFREDLPLTPRKSKRGQQDQEMKSRRSGALAWLSAYLTADEGGVRRCLHRSDDLWRDSTGPAVNSKYVQLNEGLTMEKAIERAVINFDQNDRDMVENYNTRLVVALARSRIYRFGQAGTHSAPVVPHHLQVNERTIKCDSIGDTLEAMAQSLTTISDRIKRRQTGAAQTGCRPPGLWGYSRPPPRERTHEEAGPGL</sequence>
<organism evidence="2 3">
    <name type="scientific">Fusarium sarcochroum</name>
    <dbReference type="NCBI Taxonomy" id="1208366"/>
    <lineage>
        <taxon>Eukaryota</taxon>
        <taxon>Fungi</taxon>
        <taxon>Dikarya</taxon>
        <taxon>Ascomycota</taxon>
        <taxon>Pezizomycotina</taxon>
        <taxon>Sordariomycetes</taxon>
        <taxon>Hypocreomycetidae</taxon>
        <taxon>Hypocreales</taxon>
        <taxon>Nectriaceae</taxon>
        <taxon>Fusarium</taxon>
        <taxon>Fusarium lateritium species complex</taxon>
    </lineage>
</organism>
<evidence type="ECO:0000313" key="3">
    <source>
        <dbReference type="Proteomes" id="UP000622797"/>
    </source>
</evidence>
<dbReference type="AlphaFoldDB" id="A0A8H4X8G5"/>